<evidence type="ECO:0000256" key="2">
    <source>
        <dbReference type="SAM" id="Phobius"/>
    </source>
</evidence>
<name>A0A0C2YB04_HEBCY</name>
<evidence type="ECO:0008006" key="5">
    <source>
        <dbReference type="Google" id="ProtNLM"/>
    </source>
</evidence>
<keyword evidence="2" id="KW-0472">Membrane</keyword>
<feature type="transmembrane region" description="Helical" evidence="2">
    <location>
        <begin position="27"/>
        <end position="47"/>
    </location>
</feature>
<evidence type="ECO:0000313" key="3">
    <source>
        <dbReference type="EMBL" id="KIM38182.1"/>
    </source>
</evidence>
<protein>
    <recommendedName>
        <fullName evidence="5">Transmembrane protein</fullName>
    </recommendedName>
</protein>
<dbReference type="Proteomes" id="UP000053424">
    <property type="component" value="Unassembled WGS sequence"/>
</dbReference>
<evidence type="ECO:0000256" key="1">
    <source>
        <dbReference type="SAM" id="MobiDB-lite"/>
    </source>
</evidence>
<feature type="region of interest" description="Disordered" evidence="1">
    <location>
        <begin position="58"/>
        <end position="88"/>
    </location>
</feature>
<reference evidence="4" key="2">
    <citation type="submission" date="2015-01" db="EMBL/GenBank/DDBJ databases">
        <title>Evolutionary Origins and Diversification of the Mycorrhizal Mutualists.</title>
        <authorList>
            <consortium name="DOE Joint Genome Institute"/>
            <consortium name="Mycorrhizal Genomics Consortium"/>
            <person name="Kohler A."/>
            <person name="Kuo A."/>
            <person name="Nagy L.G."/>
            <person name="Floudas D."/>
            <person name="Copeland A."/>
            <person name="Barry K.W."/>
            <person name="Cichocki N."/>
            <person name="Veneault-Fourrey C."/>
            <person name="LaButti K."/>
            <person name="Lindquist E.A."/>
            <person name="Lipzen A."/>
            <person name="Lundell T."/>
            <person name="Morin E."/>
            <person name="Murat C."/>
            <person name="Riley R."/>
            <person name="Ohm R."/>
            <person name="Sun H."/>
            <person name="Tunlid A."/>
            <person name="Henrissat B."/>
            <person name="Grigoriev I.V."/>
            <person name="Hibbett D.S."/>
            <person name="Martin F."/>
        </authorList>
    </citation>
    <scope>NUCLEOTIDE SEQUENCE [LARGE SCALE GENOMIC DNA]</scope>
    <source>
        <strain evidence="4">h7</strain>
    </source>
</reference>
<dbReference type="HOGENOM" id="CLU_077466_0_0_1"/>
<keyword evidence="2" id="KW-0812">Transmembrane</keyword>
<dbReference type="EMBL" id="KN831792">
    <property type="protein sequence ID" value="KIM38182.1"/>
    <property type="molecule type" value="Genomic_DNA"/>
</dbReference>
<feature type="transmembrane region" description="Helical" evidence="2">
    <location>
        <begin position="124"/>
        <end position="147"/>
    </location>
</feature>
<keyword evidence="4" id="KW-1185">Reference proteome</keyword>
<organism evidence="3 4">
    <name type="scientific">Hebeloma cylindrosporum</name>
    <dbReference type="NCBI Taxonomy" id="76867"/>
    <lineage>
        <taxon>Eukaryota</taxon>
        <taxon>Fungi</taxon>
        <taxon>Dikarya</taxon>
        <taxon>Basidiomycota</taxon>
        <taxon>Agaricomycotina</taxon>
        <taxon>Agaricomycetes</taxon>
        <taxon>Agaricomycetidae</taxon>
        <taxon>Agaricales</taxon>
        <taxon>Agaricineae</taxon>
        <taxon>Hymenogastraceae</taxon>
        <taxon>Hebeloma</taxon>
    </lineage>
</organism>
<reference evidence="3 4" key="1">
    <citation type="submission" date="2014-04" db="EMBL/GenBank/DDBJ databases">
        <authorList>
            <consortium name="DOE Joint Genome Institute"/>
            <person name="Kuo A."/>
            <person name="Gay G."/>
            <person name="Dore J."/>
            <person name="Kohler A."/>
            <person name="Nagy L.G."/>
            <person name="Floudas D."/>
            <person name="Copeland A."/>
            <person name="Barry K.W."/>
            <person name="Cichocki N."/>
            <person name="Veneault-Fourrey C."/>
            <person name="LaButti K."/>
            <person name="Lindquist E.A."/>
            <person name="Lipzen A."/>
            <person name="Lundell T."/>
            <person name="Morin E."/>
            <person name="Murat C."/>
            <person name="Sun H."/>
            <person name="Tunlid A."/>
            <person name="Henrissat B."/>
            <person name="Grigoriev I.V."/>
            <person name="Hibbett D.S."/>
            <person name="Martin F."/>
            <person name="Nordberg H.P."/>
            <person name="Cantor M.N."/>
            <person name="Hua S.X."/>
        </authorList>
    </citation>
    <scope>NUCLEOTIDE SEQUENCE [LARGE SCALE GENOMIC DNA]</scope>
    <source>
        <strain evidence="4">h7</strain>
    </source>
</reference>
<accession>A0A0C2YB04</accession>
<dbReference type="OrthoDB" id="5346979at2759"/>
<proteinExistence type="predicted"/>
<dbReference type="AlphaFoldDB" id="A0A0C2YB04"/>
<evidence type="ECO:0000313" key="4">
    <source>
        <dbReference type="Proteomes" id="UP000053424"/>
    </source>
</evidence>
<gene>
    <name evidence="3" type="ORF">M413DRAFT_12909</name>
</gene>
<feature type="region of interest" description="Disordered" evidence="1">
    <location>
        <begin position="1"/>
        <end position="21"/>
    </location>
</feature>
<keyword evidence="2" id="KW-1133">Transmembrane helix</keyword>
<sequence>MSSTTSSPPLVPATISDSDRPRRIPKWVPVSAFIGTSLALAIPLFMIRRQRGAALRMSLKNSAPPPPRRSSSTAGNFDPKSITAGSASGSTAEVVESFSSEGASPGIGEMMSALSRMNASSALMAAKAFGIATALVAVGGMGLMWGVKTTLGVNDAREFGQKMRYLLWTSAPTLASRIHRPPETEEERHQIHEFAPFGIEGGSSSDEEWTWEKAEHRLKKAYEEGGLPLWSQAALREVEAEARIERIKREKDFAARISRT</sequence>